<sequence length="91" mass="9877">MPDGYPWTFGAQIPSQALTKPRSLGTQGFHVGPTLMPNWSSTKLEICGVCEVSVRVWSNSPLLLSAPPTAALGEERLYGVVTHATRPRPEM</sequence>
<organism evidence="1 2">
    <name type="scientific">Coccidioides posadasii RMSCC 3488</name>
    <dbReference type="NCBI Taxonomy" id="454284"/>
    <lineage>
        <taxon>Eukaryota</taxon>
        <taxon>Fungi</taxon>
        <taxon>Dikarya</taxon>
        <taxon>Ascomycota</taxon>
        <taxon>Pezizomycotina</taxon>
        <taxon>Eurotiomycetes</taxon>
        <taxon>Eurotiomycetidae</taxon>
        <taxon>Onygenales</taxon>
        <taxon>Onygenaceae</taxon>
        <taxon>Coccidioides</taxon>
    </lineage>
</organism>
<evidence type="ECO:0000313" key="2">
    <source>
        <dbReference type="Proteomes" id="UP000054567"/>
    </source>
</evidence>
<dbReference type="VEuPathDB" id="FungiDB:CPAG_04224"/>
<reference evidence="1 2" key="1">
    <citation type="submission" date="2007-06" db="EMBL/GenBank/DDBJ databases">
        <title>The Genome Sequence of Coccidioides posadasii RMSCC_3488.</title>
        <authorList>
            <consortium name="Coccidioides Genome Resources Consortium"/>
            <consortium name="The Broad Institute Genome Sequencing Platform"/>
            <person name="Henn M.R."/>
            <person name="Sykes S."/>
            <person name="Young S."/>
            <person name="Jaffe D."/>
            <person name="Berlin A."/>
            <person name="Alvarez P."/>
            <person name="Butler J."/>
            <person name="Gnerre S."/>
            <person name="Grabherr M."/>
            <person name="Mauceli E."/>
            <person name="Brockman W."/>
            <person name="Kodira C."/>
            <person name="Alvarado L."/>
            <person name="Zeng Q."/>
            <person name="Crawford M."/>
            <person name="Antoine C."/>
            <person name="Devon K."/>
            <person name="Galgiani J."/>
            <person name="Orsborn K."/>
            <person name="Lewis M.L."/>
            <person name="Nusbaum C."/>
            <person name="Galagan J."/>
            <person name="Birren B."/>
        </authorList>
    </citation>
    <scope>NUCLEOTIDE SEQUENCE [LARGE SCALE GENOMIC DNA]</scope>
    <source>
        <strain evidence="1 2">RMSCC 3488</strain>
    </source>
</reference>
<dbReference type="Proteomes" id="UP000054567">
    <property type="component" value="Unassembled WGS sequence"/>
</dbReference>
<accession>A0A0J6F4P3</accession>
<name>A0A0J6F4P3_COCPO</name>
<dbReference type="EMBL" id="DS268110">
    <property type="protein sequence ID" value="KMM67891.1"/>
    <property type="molecule type" value="Genomic_DNA"/>
</dbReference>
<protein>
    <submittedName>
        <fullName evidence="1">Uncharacterized protein</fullName>
    </submittedName>
</protein>
<gene>
    <name evidence="1" type="ORF">CPAG_04224</name>
</gene>
<reference evidence="2" key="3">
    <citation type="journal article" date="2010" name="Genome Res.">
        <title>Population genomic sequencing of Coccidioides fungi reveals recent hybridization and transposon control.</title>
        <authorList>
            <person name="Neafsey D.E."/>
            <person name="Barker B.M."/>
            <person name="Sharpton T.J."/>
            <person name="Stajich J.E."/>
            <person name="Park D.J."/>
            <person name="Whiston E."/>
            <person name="Hung C.-Y."/>
            <person name="McMahan C."/>
            <person name="White J."/>
            <person name="Sykes S."/>
            <person name="Heiman D."/>
            <person name="Young S."/>
            <person name="Zeng Q."/>
            <person name="Abouelleil A."/>
            <person name="Aftuck L."/>
            <person name="Bessette D."/>
            <person name="Brown A."/>
            <person name="FitzGerald M."/>
            <person name="Lui A."/>
            <person name="Macdonald J.P."/>
            <person name="Priest M."/>
            <person name="Orbach M.J."/>
            <person name="Galgiani J.N."/>
            <person name="Kirkland T.N."/>
            <person name="Cole G.T."/>
            <person name="Birren B.W."/>
            <person name="Henn M.R."/>
            <person name="Taylor J.W."/>
            <person name="Rounsley S.D."/>
        </authorList>
    </citation>
    <scope>NUCLEOTIDE SEQUENCE [LARGE SCALE GENOMIC DNA]</scope>
    <source>
        <strain evidence="2">RMSCC 3488</strain>
    </source>
</reference>
<proteinExistence type="predicted"/>
<dbReference type="AlphaFoldDB" id="A0A0J6F4P3"/>
<evidence type="ECO:0000313" key="1">
    <source>
        <dbReference type="EMBL" id="KMM67891.1"/>
    </source>
</evidence>
<reference evidence="2" key="2">
    <citation type="journal article" date="2009" name="Genome Res.">
        <title>Comparative genomic analyses of the human fungal pathogens Coccidioides and their relatives.</title>
        <authorList>
            <person name="Sharpton T.J."/>
            <person name="Stajich J.E."/>
            <person name="Rounsley S.D."/>
            <person name="Gardner M.J."/>
            <person name="Wortman J.R."/>
            <person name="Jordar V.S."/>
            <person name="Maiti R."/>
            <person name="Kodira C.D."/>
            <person name="Neafsey D.E."/>
            <person name="Zeng Q."/>
            <person name="Hung C.-Y."/>
            <person name="McMahan C."/>
            <person name="Muszewska A."/>
            <person name="Grynberg M."/>
            <person name="Mandel M.A."/>
            <person name="Kellner E.M."/>
            <person name="Barker B.M."/>
            <person name="Galgiani J.N."/>
            <person name="Orbach M.J."/>
            <person name="Kirkland T.N."/>
            <person name="Cole G.T."/>
            <person name="Henn M.R."/>
            <person name="Birren B.W."/>
            <person name="Taylor J.W."/>
        </authorList>
    </citation>
    <scope>NUCLEOTIDE SEQUENCE [LARGE SCALE GENOMIC DNA]</scope>
    <source>
        <strain evidence="2">RMSCC 3488</strain>
    </source>
</reference>